<dbReference type="Pfam" id="PF07690">
    <property type="entry name" value="MFS_1"/>
    <property type="match status" value="1"/>
</dbReference>
<reference evidence="9 11" key="2">
    <citation type="submission" date="2018-12" db="EMBL/GenBank/DDBJ databases">
        <title>Streptomyces griseoviridis F1-27 complete genome.</title>
        <authorList>
            <person name="Mariita R.M."/>
            <person name="Sello J.K."/>
        </authorList>
    </citation>
    <scope>NUCLEOTIDE SEQUENCE [LARGE SCALE GENOMIC DNA]</scope>
    <source>
        <strain evidence="9 11">F1-27</strain>
    </source>
</reference>
<feature type="transmembrane region" description="Helical" evidence="7">
    <location>
        <begin position="156"/>
        <end position="176"/>
    </location>
</feature>
<dbReference type="KEGG" id="sgd:ELQ87_04595"/>
<dbReference type="Gene3D" id="1.20.1250.20">
    <property type="entry name" value="MFS general substrate transporter like domains"/>
    <property type="match status" value="1"/>
</dbReference>
<name>A0A3Q9KQN5_STRGD</name>
<keyword evidence="5" id="KW-0046">Antibiotic resistance</keyword>
<proteinExistence type="predicted"/>
<dbReference type="InterPro" id="IPR036259">
    <property type="entry name" value="MFS_trans_sf"/>
</dbReference>
<feature type="transmembrane region" description="Helical" evidence="7">
    <location>
        <begin position="222"/>
        <end position="240"/>
    </location>
</feature>
<feature type="transmembrane region" description="Helical" evidence="7">
    <location>
        <begin position="252"/>
        <end position="270"/>
    </location>
</feature>
<feature type="transmembrane region" description="Helical" evidence="7">
    <location>
        <begin position="502"/>
        <end position="522"/>
    </location>
</feature>
<evidence type="ECO:0000256" key="2">
    <source>
        <dbReference type="ARBA" id="ARBA00022692"/>
    </source>
</evidence>
<feature type="transmembrane region" description="Helical" evidence="7">
    <location>
        <begin position="98"/>
        <end position="116"/>
    </location>
</feature>
<feature type="transmembrane region" description="Helical" evidence="7">
    <location>
        <begin position="122"/>
        <end position="144"/>
    </location>
</feature>
<dbReference type="CDD" id="cd17321">
    <property type="entry name" value="MFS_MMR_MDR_like"/>
    <property type="match status" value="1"/>
</dbReference>
<feature type="transmembrane region" description="Helical" evidence="7">
    <location>
        <begin position="352"/>
        <end position="373"/>
    </location>
</feature>
<dbReference type="Proteomes" id="UP000501753">
    <property type="component" value="Chromosome"/>
</dbReference>
<feature type="transmembrane region" description="Helical" evidence="7">
    <location>
        <begin position="379"/>
        <end position="396"/>
    </location>
</feature>
<organism evidence="9 11">
    <name type="scientific">Streptomyces griseoviridis</name>
    <dbReference type="NCBI Taxonomy" id="45398"/>
    <lineage>
        <taxon>Bacteria</taxon>
        <taxon>Bacillati</taxon>
        <taxon>Actinomycetota</taxon>
        <taxon>Actinomycetes</taxon>
        <taxon>Kitasatosporales</taxon>
        <taxon>Streptomycetaceae</taxon>
        <taxon>Streptomyces</taxon>
    </lineage>
</organism>
<evidence type="ECO:0000256" key="3">
    <source>
        <dbReference type="ARBA" id="ARBA00022989"/>
    </source>
</evidence>
<dbReference type="RefSeq" id="WP_127176565.1">
    <property type="nucleotide sequence ID" value="NZ_CP029078.1"/>
</dbReference>
<evidence type="ECO:0000256" key="5">
    <source>
        <dbReference type="ARBA" id="ARBA00023251"/>
    </source>
</evidence>
<dbReference type="GO" id="GO:0005886">
    <property type="term" value="C:plasma membrane"/>
    <property type="evidence" value="ECO:0007669"/>
    <property type="project" value="UniProtKB-SubCell"/>
</dbReference>
<dbReference type="EMBL" id="CP029078">
    <property type="protein sequence ID" value="QCN89490.1"/>
    <property type="molecule type" value="Genomic_DNA"/>
</dbReference>
<evidence type="ECO:0000313" key="11">
    <source>
        <dbReference type="Proteomes" id="UP000271291"/>
    </source>
</evidence>
<gene>
    <name evidence="10" type="ORF">DDJ31_34760</name>
    <name evidence="9" type="ORF">ELQ87_04595</name>
</gene>
<accession>A0A3Q9KQN5</accession>
<dbReference type="Gene3D" id="1.20.1720.10">
    <property type="entry name" value="Multidrug resistance protein D"/>
    <property type="match status" value="1"/>
</dbReference>
<dbReference type="PANTHER" id="PTHR42718">
    <property type="entry name" value="MAJOR FACILITATOR SUPERFAMILY MULTIDRUG TRANSPORTER MFSC"/>
    <property type="match status" value="1"/>
</dbReference>
<evidence type="ECO:0000256" key="1">
    <source>
        <dbReference type="ARBA" id="ARBA00004651"/>
    </source>
</evidence>
<evidence type="ECO:0000313" key="10">
    <source>
        <dbReference type="EMBL" id="QCN89490.1"/>
    </source>
</evidence>
<comment type="subcellular location">
    <subcellularLocation>
        <location evidence="1">Cell membrane</location>
        <topology evidence="1">Multi-pass membrane protein</topology>
    </subcellularLocation>
</comment>
<dbReference type="Proteomes" id="UP000271291">
    <property type="component" value="Chromosome"/>
</dbReference>
<keyword evidence="4 7" id="KW-0472">Membrane</keyword>
<feature type="transmembrane region" description="Helical" evidence="7">
    <location>
        <begin position="320"/>
        <end position="340"/>
    </location>
</feature>
<evidence type="ECO:0000256" key="7">
    <source>
        <dbReference type="SAM" id="Phobius"/>
    </source>
</evidence>
<dbReference type="InterPro" id="IPR020846">
    <property type="entry name" value="MFS_dom"/>
</dbReference>
<feature type="transmembrane region" description="Helical" evidence="7">
    <location>
        <begin position="70"/>
        <end position="89"/>
    </location>
</feature>
<feature type="domain" description="Major facilitator superfamily (MFS) profile" evidence="8">
    <location>
        <begin position="28"/>
        <end position="526"/>
    </location>
</feature>
<evidence type="ECO:0000313" key="9">
    <source>
        <dbReference type="EMBL" id="AZS83654.1"/>
    </source>
</evidence>
<protein>
    <submittedName>
        <fullName evidence="9">MFS transporter</fullName>
    </submittedName>
</protein>
<evidence type="ECO:0000259" key="8">
    <source>
        <dbReference type="PROSITE" id="PS50850"/>
    </source>
</evidence>
<feature type="transmembrane region" description="Helical" evidence="7">
    <location>
        <begin position="27"/>
        <end position="50"/>
    </location>
</feature>
<dbReference type="SUPFAM" id="SSF103473">
    <property type="entry name" value="MFS general substrate transporter"/>
    <property type="match status" value="1"/>
</dbReference>
<reference evidence="10 12" key="1">
    <citation type="submission" date="2018-04" db="EMBL/GenBank/DDBJ databases">
        <title>Complete genome sequences of Streptomyces griseoviridis K61 and characterization of antagonistic properties of biological control agents.</title>
        <authorList>
            <person name="Mariita R.M."/>
            <person name="Sello J.K."/>
        </authorList>
    </citation>
    <scope>NUCLEOTIDE SEQUENCE [LARGE SCALE GENOMIC DNA]</scope>
    <source>
        <strain evidence="10 12">K61</strain>
    </source>
</reference>
<sequence>MSASVPAASDLPLRAPEGPGREPRHTLVLVVVLAAVLMVSMDNSILNVALKTLAEPAPVGLGADHGRLQWAVDSYTLAYAGLLLGSGLLGDRVGHKKLLIAGIALFGVASALSANARTPDQLIGLRALMGVAGSLIMPATLAIISAVFPGERRTRALGIWTAVVGVAVALGPIIGGALLERFWWGAVFLVNVPVVLVTLVAMFFVLPDTRRSGTAPARRMDLPGIALSGLGLLGVVYGVIKAGELNDWTGRDAGVPLAAGLALLVTFVLWERHVSQPALDMRYFRERGFAAAATSLGVLYFTLVGGTFVITFYLQSVRGYGPLVTGVCVLPLAASLIIFAPRVPKLVTRFGVRAVCTSGLAVMAAGLIGLATVDRATSIWVFEAYLFVFGAGTAHVHPPSTGTIVSAMPAEESGAASAVNNTFRQVGASLGAAVLGSVLNAAYHTRIGPAVDGLGEGREGQASGSVAGTLQVADDLAAHGRDLQAHTVAQAAYGGFVQAMRITWVTAAVVVLVTTVIVYLVMPGRTADA</sequence>
<evidence type="ECO:0000256" key="4">
    <source>
        <dbReference type="ARBA" id="ARBA00023136"/>
    </source>
</evidence>
<feature type="transmembrane region" description="Helical" evidence="7">
    <location>
        <begin position="182"/>
        <end position="206"/>
    </location>
</feature>
<dbReference type="PANTHER" id="PTHR42718:SF42">
    <property type="entry name" value="EXPORT PROTEIN"/>
    <property type="match status" value="1"/>
</dbReference>
<feature type="transmembrane region" description="Helical" evidence="7">
    <location>
        <begin position="291"/>
        <end position="314"/>
    </location>
</feature>
<dbReference type="GO" id="GO:0022857">
    <property type="term" value="F:transmembrane transporter activity"/>
    <property type="evidence" value="ECO:0007669"/>
    <property type="project" value="InterPro"/>
</dbReference>
<keyword evidence="3 7" id="KW-1133">Transmembrane helix</keyword>
<dbReference type="InterPro" id="IPR011701">
    <property type="entry name" value="MFS"/>
</dbReference>
<dbReference type="PROSITE" id="PS50850">
    <property type="entry name" value="MFS"/>
    <property type="match status" value="1"/>
</dbReference>
<dbReference type="GO" id="GO:0046677">
    <property type="term" value="P:response to antibiotic"/>
    <property type="evidence" value="ECO:0007669"/>
    <property type="project" value="UniProtKB-KW"/>
</dbReference>
<evidence type="ECO:0000256" key="6">
    <source>
        <dbReference type="SAM" id="MobiDB-lite"/>
    </source>
</evidence>
<dbReference type="EMBL" id="CP034687">
    <property type="protein sequence ID" value="AZS83654.1"/>
    <property type="molecule type" value="Genomic_DNA"/>
</dbReference>
<evidence type="ECO:0000313" key="12">
    <source>
        <dbReference type="Proteomes" id="UP000501753"/>
    </source>
</evidence>
<keyword evidence="12" id="KW-1185">Reference proteome</keyword>
<keyword evidence="2 7" id="KW-0812">Transmembrane</keyword>
<dbReference type="AlphaFoldDB" id="A0A3Q9KQN5"/>
<feature type="region of interest" description="Disordered" evidence="6">
    <location>
        <begin position="1"/>
        <end position="21"/>
    </location>
</feature>
<dbReference type="OrthoDB" id="9781469at2"/>